<sequence>MKKFKSITKSLVITMILAMGITAAPTNILAKDNAAINYPKYTVKATEKKVQKTFGTEDRLNVIDRSILFNYWHKPDFAQTQKAGITEKSNIPLMEKLYRLALKVDPLNPKYLDGLGSVLMMQDGKSNQAMHAWNSAVASKPGDYYAKAALAGYFQYMIDDPAFNNSINDIAKGDSQRASRLKYSFDTLTHARTMKLNTKNSELKLAKNDPTHFIVLLGFVLDDKGKIQPTLKQRLNTTLKLAQSYPKARILVAGGQLPQEPKVESTVMKKWLVKKGIKSSRITQEDRSLDTVENSLNSSAILKEKNAKTVTLVTSASHMRRAWTLFEIGEKMAYSDQDYQYSIENLVSIDDKKFLQPITKATDAKKIVTDLLRINGYWVLPEIQR</sequence>
<dbReference type="Proteomes" id="UP001321804">
    <property type="component" value="Chromosome"/>
</dbReference>
<dbReference type="InterPro" id="IPR051599">
    <property type="entry name" value="Cell_Envelope_Assoc"/>
</dbReference>
<feature type="chain" id="PRO_5043840744" evidence="1">
    <location>
        <begin position="31"/>
        <end position="385"/>
    </location>
</feature>
<evidence type="ECO:0000259" key="2">
    <source>
        <dbReference type="Pfam" id="PF02698"/>
    </source>
</evidence>
<dbReference type="Gene3D" id="1.25.40.10">
    <property type="entry name" value="Tetratricopeptide repeat domain"/>
    <property type="match status" value="1"/>
</dbReference>
<gene>
    <name evidence="3" type="ORF">KIMC2_19200</name>
</gene>
<keyword evidence="4" id="KW-1185">Reference proteome</keyword>
<evidence type="ECO:0000313" key="4">
    <source>
        <dbReference type="Proteomes" id="UP001321804"/>
    </source>
</evidence>
<dbReference type="RefSeq" id="WP_317696389.1">
    <property type="nucleotide sequence ID" value="NZ_AP026801.1"/>
</dbReference>
<dbReference type="Gene3D" id="3.40.50.620">
    <property type="entry name" value="HUPs"/>
    <property type="match status" value="1"/>
</dbReference>
<keyword evidence="1" id="KW-0732">Signal</keyword>
<dbReference type="InterPro" id="IPR003848">
    <property type="entry name" value="DUF218"/>
</dbReference>
<dbReference type="InterPro" id="IPR014729">
    <property type="entry name" value="Rossmann-like_a/b/a_fold"/>
</dbReference>
<dbReference type="PANTHER" id="PTHR30336:SF4">
    <property type="entry name" value="ENVELOPE BIOGENESIS FACTOR ELYC"/>
    <property type="match status" value="1"/>
</dbReference>
<evidence type="ECO:0000313" key="3">
    <source>
        <dbReference type="EMBL" id="BDR57358.1"/>
    </source>
</evidence>
<dbReference type="CDD" id="cd06259">
    <property type="entry name" value="YdcF-like"/>
    <property type="match status" value="1"/>
</dbReference>
<protein>
    <submittedName>
        <fullName evidence="3">Transporter</fullName>
    </submittedName>
</protein>
<dbReference type="KEGG" id="xak:KIMC2_19200"/>
<dbReference type="EMBL" id="AP026801">
    <property type="protein sequence ID" value="BDR57358.1"/>
    <property type="molecule type" value="Genomic_DNA"/>
</dbReference>
<dbReference type="SUPFAM" id="SSF48452">
    <property type="entry name" value="TPR-like"/>
    <property type="match status" value="1"/>
</dbReference>
<proteinExistence type="predicted"/>
<dbReference type="AlphaFoldDB" id="A0AAU9D1F9"/>
<evidence type="ECO:0000256" key="1">
    <source>
        <dbReference type="SAM" id="SignalP"/>
    </source>
</evidence>
<reference evidence="3 4" key="1">
    <citation type="journal article" date="2023" name="Microbiol. Spectr.">
        <title>Symbiosis of Carpenter Bees with Uncharacterized Lactic Acid Bacteria Showing NAD Auxotrophy.</title>
        <authorList>
            <person name="Kawasaki S."/>
            <person name="Ozawa K."/>
            <person name="Mori T."/>
            <person name="Yamamoto A."/>
            <person name="Ito M."/>
            <person name="Ohkuma M."/>
            <person name="Sakamoto M."/>
            <person name="Matsutani M."/>
        </authorList>
    </citation>
    <scope>NUCLEOTIDE SEQUENCE [LARGE SCALE GENOMIC DNA]</scope>
    <source>
        <strain evidence="3 4">KimC2</strain>
    </source>
</reference>
<feature type="signal peptide" evidence="1">
    <location>
        <begin position="1"/>
        <end position="30"/>
    </location>
</feature>
<organism evidence="3 4">
    <name type="scientific">Xylocopilactobacillus apis</name>
    <dbReference type="NCBI Taxonomy" id="2932183"/>
    <lineage>
        <taxon>Bacteria</taxon>
        <taxon>Bacillati</taxon>
        <taxon>Bacillota</taxon>
        <taxon>Bacilli</taxon>
        <taxon>Lactobacillales</taxon>
        <taxon>Lactobacillaceae</taxon>
        <taxon>Xylocopilactobacillus</taxon>
    </lineage>
</organism>
<accession>A0AAU9D1F9</accession>
<dbReference type="PANTHER" id="PTHR30336">
    <property type="entry name" value="INNER MEMBRANE PROTEIN, PROBABLE PERMEASE"/>
    <property type="match status" value="1"/>
</dbReference>
<name>A0AAU9D1F9_9LACO</name>
<dbReference type="Pfam" id="PF02698">
    <property type="entry name" value="DUF218"/>
    <property type="match status" value="1"/>
</dbReference>
<dbReference type="InterPro" id="IPR011990">
    <property type="entry name" value="TPR-like_helical_dom_sf"/>
</dbReference>
<feature type="domain" description="DUF218" evidence="2">
    <location>
        <begin position="213"/>
        <end position="327"/>
    </location>
</feature>
<dbReference type="GO" id="GO:0000270">
    <property type="term" value="P:peptidoglycan metabolic process"/>
    <property type="evidence" value="ECO:0007669"/>
    <property type="project" value="TreeGrafter"/>
</dbReference>
<dbReference type="GO" id="GO:0043164">
    <property type="term" value="P:Gram-negative-bacterium-type cell wall biogenesis"/>
    <property type="evidence" value="ECO:0007669"/>
    <property type="project" value="TreeGrafter"/>
</dbReference>
<dbReference type="GO" id="GO:0005886">
    <property type="term" value="C:plasma membrane"/>
    <property type="evidence" value="ECO:0007669"/>
    <property type="project" value="TreeGrafter"/>
</dbReference>